<dbReference type="GO" id="GO:0004315">
    <property type="term" value="F:3-oxoacyl-[acyl-carrier-protein] synthase activity"/>
    <property type="evidence" value="ECO:0007669"/>
    <property type="project" value="InterPro"/>
</dbReference>
<dbReference type="InterPro" id="IPR016039">
    <property type="entry name" value="Thiolase-like"/>
</dbReference>
<dbReference type="Gene3D" id="3.40.47.10">
    <property type="match status" value="1"/>
</dbReference>
<dbReference type="PROSITE" id="PS00606">
    <property type="entry name" value="KS3_1"/>
    <property type="match status" value="1"/>
</dbReference>
<organism evidence="4 5">
    <name type="scientific">Streptomyces monashensis</name>
    <dbReference type="NCBI Taxonomy" id="1678012"/>
    <lineage>
        <taxon>Bacteria</taxon>
        <taxon>Bacillati</taxon>
        <taxon>Actinomycetota</taxon>
        <taxon>Actinomycetes</taxon>
        <taxon>Kitasatosporales</taxon>
        <taxon>Streptomycetaceae</taxon>
        <taxon>Streptomyces</taxon>
    </lineage>
</organism>
<dbReference type="PANTHER" id="PTHR43775">
    <property type="entry name" value="FATTY ACID SYNTHASE"/>
    <property type="match status" value="1"/>
</dbReference>
<comment type="caution">
    <text evidence="4">The sequence shown here is derived from an EMBL/GenBank/DDBJ whole genome shotgun (WGS) entry which is preliminary data.</text>
</comment>
<dbReference type="InterPro" id="IPR020841">
    <property type="entry name" value="PKS_Beta-ketoAc_synthase_dom"/>
</dbReference>
<dbReference type="GO" id="GO:0006633">
    <property type="term" value="P:fatty acid biosynthetic process"/>
    <property type="evidence" value="ECO:0007669"/>
    <property type="project" value="InterPro"/>
</dbReference>
<sequence length="131" mass="13631">MLSGRVSYVFGLEGPAVTIDTACSSSLVALDWAVRALRRRESTMALVGGVASMCSPPVVVDFSRQRGVAANGRRRAYAAAADGTGRAAKCSAAFAGDVAMVLLRAAGVVSEVQRAYQSVSDHRGALERALQ</sequence>
<protein>
    <recommendedName>
        <fullName evidence="3">Ketosynthase family 3 (KS3) domain-containing protein</fullName>
    </recommendedName>
</protein>
<dbReference type="Pfam" id="PF00109">
    <property type="entry name" value="ketoacyl-synt"/>
    <property type="match status" value="1"/>
</dbReference>
<keyword evidence="5" id="KW-1185">Reference proteome</keyword>
<proteinExistence type="predicted"/>
<dbReference type="PROSITE" id="PS52004">
    <property type="entry name" value="KS3_2"/>
    <property type="match status" value="1"/>
</dbReference>
<evidence type="ECO:0000313" key="5">
    <source>
        <dbReference type="Proteomes" id="UP000179642"/>
    </source>
</evidence>
<dbReference type="InterPro" id="IPR014030">
    <property type="entry name" value="Ketoacyl_synth_N"/>
</dbReference>
<dbReference type="SMART" id="SM00825">
    <property type="entry name" value="PKS_KS"/>
    <property type="match status" value="1"/>
</dbReference>
<dbReference type="GO" id="GO:0004312">
    <property type="term" value="F:fatty acid synthase activity"/>
    <property type="evidence" value="ECO:0007669"/>
    <property type="project" value="TreeGrafter"/>
</dbReference>
<feature type="domain" description="Ketosynthase family 3 (KS3)" evidence="3">
    <location>
        <begin position="1"/>
        <end position="131"/>
    </location>
</feature>
<evidence type="ECO:0000256" key="1">
    <source>
        <dbReference type="ARBA" id="ARBA00022679"/>
    </source>
</evidence>
<gene>
    <name evidence="4" type="ORF">BIV23_39750</name>
</gene>
<keyword evidence="2" id="KW-0511">Multifunctional enzyme</keyword>
<keyword evidence="1" id="KW-0808">Transferase</keyword>
<evidence type="ECO:0000259" key="3">
    <source>
        <dbReference type="PROSITE" id="PS52004"/>
    </source>
</evidence>
<name>A0A1S2PC13_9ACTN</name>
<dbReference type="PANTHER" id="PTHR43775:SF51">
    <property type="entry name" value="INACTIVE PHENOLPHTHIOCEROL SYNTHESIS POLYKETIDE SYNTHASE TYPE I PKS1-RELATED"/>
    <property type="match status" value="1"/>
</dbReference>
<dbReference type="AlphaFoldDB" id="A0A1S2PC13"/>
<dbReference type="EMBL" id="MLYO01000085">
    <property type="protein sequence ID" value="OIJ91291.1"/>
    <property type="molecule type" value="Genomic_DNA"/>
</dbReference>
<dbReference type="InterPro" id="IPR050091">
    <property type="entry name" value="PKS_NRPS_Biosynth_Enz"/>
</dbReference>
<dbReference type="InterPro" id="IPR018201">
    <property type="entry name" value="Ketoacyl_synth_AS"/>
</dbReference>
<evidence type="ECO:0000313" key="4">
    <source>
        <dbReference type="EMBL" id="OIJ91291.1"/>
    </source>
</evidence>
<evidence type="ECO:0000256" key="2">
    <source>
        <dbReference type="ARBA" id="ARBA00023268"/>
    </source>
</evidence>
<reference evidence="4 5" key="1">
    <citation type="submission" date="2016-10" db="EMBL/GenBank/DDBJ databases">
        <title>Genome sequence of Streptomyces sp. MUSC 1.</title>
        <authorList>
            <person name="Lee L.-H."/>
            <person name="Ser H.-L."/>
            <person name="Law J.W.-F."/>
        </authorList>
    </citation>
    <scope>NUCLEOTIDE SEQUENCE [LARGE SCALE GENOMIC DNA]</scope>
    <source>
        <strain evidence="4 5">MUSC 1</strain>
    </source>
</reference>
<dbReference type="Proteomes" id="UP000179642">
    <property type="component" value="Unassembled WGS sequence"/>
</dbReference>
<dbReference type="SUPFAM" id="SSF53901">
    <property type="entry name" value="Thiolase-like"/>
    <property type="match status" value="1"/>
</dbReference>
<accession>A0A1S2PC13</accession>